<dbReference type="GO" id="GO:0005634">
    <property type="term" value="C:nucleus"/>
    <property type="evidence" value="ECO:0007669"/>
    <property type="project" value="TreeGrafter"/>
</dbReference>
<keyword evidence="11" id="KW-0472">Membrane</keyword>
<dbReference type="PANTHER" id="PTHR10631:SF3">
    <property type="entry name" value="TRNA (GUANINE(26)-N(2))-DIMETHYLTRANSFERASE"/>
    <property type="match status" value="1"/>
</dbReference>
<evidence type="ECO:0000256" key="5">
    <source>
        <dbReference type="ARBA" id="ARBA00022694"/>
    </source>
</evidence>
<dbReference type="AlphaFoldDB" id="A0A9P8D202"/>
<evidence type="ECO:0000256" key="6">
    <source>
        <dbReference type="ARBA" id="ARBA00022884"/>
    </source>
</evidence>
<dbReference type="PANTHER" id="PTHR10631">
    <property type="entry name" value="N 2 ,N 2 -DIMETHYLGUANOSINE TRNA METHYLTRANSFERASE"/>
    <property type="match status" value="1"/>
</dbReference>
<protein>
    <recommendedName>
        <fullName evidence="7 9">tRNA (guanine(26)-N(2))-dimethyltransferase</fullName>
        <ecNumber evidence="7 9">2.1.1.216</ecNumber>
    </recommendedName>
</protein>
<keyword evidence="5 9" id="KW-0819">tRNA processing</keyword>
<evidence type="ECO:0000256" key="9">
    <source>
        <dbReference type="PROSITE-ProRule" id="PRU00958"/>
    </source>
</evidence>
<dbReference type="Gene3D" id="3.40.50.150">
    <property type="entry name" value="Vaccinia Virus protein VP39"/>
    <property type="match status" value="1"/>
</dbReference>
<evidence type="ECO:0000313" key="13">
    <source>
        <dbReference type="Proteomes" id="UP000717515"/>
    </source>
</evidence>
<gene>
    <name evidence="12" type="ORF">KVV02_003701</name>
</gene>
<evidence type="ECO:0000256" key="4">
    <source>
        <dbReference type="ARBA" id="ARBA00022691"/>
    </source>
</evidence>
<dbReference type="InterPro" id="IPR002905">
    <property type="entry name" value="Trm1"/>
</dbReference>
<dbReference type="EMBL" id="JAIFTL010000021">
    <property type="protein sequence ID" value="KAG9326350.1"/>
    <property type="molecule type" value="Genomic_DNA"/>
</dbReference>
<dbReference type="GO" id="GO:0002940">
    <property type="term" value="P:tRNA N2-guanine methylation"/>
    <property type="evidence" value="ECO:0007669"/>
    <property type="project" value="TreeGrafter"/>
</dbReference>
<dbReference type="InterPro" id="IPR042296">
    <property type="entry name" value="tRNA_met_Trm1_C"/>
</dbReference>
<name>A0A9P8D202_MORAP</name>
<comment type="similarity">
    <text evidence="9">Belongs to the class I-like SAM-binding methyltransferase superfamily. Trm1 family.</text>
</comment>
<dbReference type="Gene3D" id="3.30.56.70">
    <property type="entry name" value="N2,N2-dimethylguanosine tRNA methyltransferase, C-terminal domain"/>
    <property type="match status" value="1"/>
</dbReference>
<dbReference type="Pfam" id="PF02005">
    <property type="entry name" value="TRM"/>
    <property type="match status" value="1"/>
</dbReference>
<dbReference type="EC" id="2.1.1.216" evidence="7 9"/>
<organism evidence="12 13">
    <name type="scientific">Mortierella alpina</name>
    <name type="common">Oleaginous fungus</name>
    <name type="synonym">Mortierella renispora</name>
    <dbReference type="NCBI Taxonomy" id="64518"/>
    <lineage>
        <taxon>Eukaryota</taxon>
        <taxon>Fungi</taxon>
        <taxon>Fungi incertae sedis</taxon>
        <taxon>Mucoromycota</taxon>
        <taxon>Mortierellomycotina</taxon>
        <taxon>Mortierellomycetes</taxon>
        <taxon>Mortierellales</taxon>
        <taxon>Mortierellaceae</taxon>
        <taxon>Mortierella</taxon>
    </lineage>
</organism>
<keyword evidence="2 9" id="KW-0489">Methyltransferase</keyword>
<evidence type="ECO:0000256" key="11">
    <source>
        <dbReference type="SAM" id="Phobius"/>
    </source>
</evidence>
<accession>A0A9P8D202</accession>
<keyword evidence="1 9" id="KW-0820">tRNA-binding</keyword>
<proteinExistence type="inferred from homology"/>
<evidence type="ECO:0000313" key="12">
    <source>
        <dbReference type="EMBL" id="KAG9326350.1"/>
    </source>
</evidence>
<evidence type="ECO:0000256" key="3">
    <source>
        <dbReference type="ARBA" id="ARBA00022679"/>
    </source>
</evidence>
<dbReference type="GO" id="GO:0000049">
    <property type="term" value="F:tRNA binding"/>
    <property type="evidence" value="ECO:0007669"/>
    <property type="project" value="UniProtKB-UniRule"/>
</dbReference>
<sequence length="654" mass="71864">MIWTAEEQATPQPCLVSLVAVFFFFLFSLALHMSIGLFPLPRLSAARTLLTCPPPPRPTPFAITRTRTRTWTQPHTRSPTRFLSTAASQNQTATMTDQHDIPAPKGFKKVTEGKATILFPDTNEVFYNPIQEFNRDISIAAIRTWDEIFQEERSARLSEKKARRAASAAKRAKEGLEPLPEKEYPEGVDPNATRGITILEALSASGLRSVRYAKEIPNVKHILTNDLEADAVASIKRNAEFNGISLDLLEPHKGDAIDVLYQHRDPLKRYDVIDLDPYGTASPFIDGAVQAVSDGGLLCVTCTDLAVLAGSNYVETCYAKYGGHPVKAEFCHEVALRLVLNTLSTSAARYKRHIVPMVSLSIDYYLRVFVRVYTSPAEVKLLGSKTSLAYVCCGCQSTYTQPLGKIAESAKGNKKFGVNTGPPVNEKCEHCSSKFHVAGPMWGKELHSIPFIDRMLKHVKDASALYKTQPRILGMLSVCKEEIDAPFYYTANGLSGTVHCTSIPLLHVTSALLHQGYKVSGSHAAQGSIKTDAPPSALWDIMRSWVKLNPVKNVKPDSPAGRILAVEPTTIANFELHPDAKSEARKNNLVRYQMNPAKNWGPQARAGGANKRKADDDVDSKDTKNRKPEEGPGEPAKEANAPYTAAAVSEETSH</sequence>
<feature type="region of interest" description="Disordered" evidence="10">
    <location>
        <begin position="595"/>
        <end position="654"/>
    </location>
</feature>
<feature type="region of interest" description="Disordered" evidence="10">
    <location>
        <begin position="168"/>
        <end position="188"/>
    </location>
</feature>
<dbReference type="GO" id="GO:0160104">
    <property type="term" value="F:tRNA (guanine(26)-N2)-dimethyltransferase activity"/>
    <property type="evidence" value="ECO:0007669"/>
    <property type="project" value="UniProtKB-UniRule"/>
</dbReference>
<keyword evidence="11" id="KW-1133">Transmembrane helix</keyword>
<evidence type="ECO:0000256" key="8">
    <source>
        <dbReference type="ARBA" id="ARBA00051897"/>
    </source>
</evidence>
<evidence type="ECO:0000256" key="2">
    <source>
        <dbReference type="ARBA" id="ARBA00022603"/>
    </source>
</evidence>
<feature type="compositionally biased region" description="Basic and acidic residues" evidence="10">
    <location>
        <begin position="612"/>
        <end position="630"/>
    </location>
</feature>
<feature type="compositionally biased region" description="Basic and acidic residues" evidence="10">
    <location>
        <begin position="171"/>
        <end position="185"/>
    </location>
</feature>
<evidence type="ECO:0000256" key="10">
    <source>
        <dbReference type="SAM" id="MobiDB-lite"/>
    </source>
</evidence>
<dbReference type="SUPFAM" id="SSF53335">
    <property type="entry name" value="S-adenosyl-L-methionine-dependent methyltransferases"/>
    <property type="match status" value="1"/>
</dbReference>
<keyword evidence="6 9" id="KW-0694">RNA-binding</keyword>
<reference evidence="12" key="1">
    <citation type="submission" date="2021-07" db="EMBL/GenBank/DDBJ databases">
        <title>Draft genome of Mortierella alpina, strain LL118, isolated from an aspen leaf litter sample.</title>
        <authorList>
            <person name="Yang S."/>
            <person name="Vinatzer B.A."/>
        </authorList>
    </citation>
    <scope>NUCLEOTIDE SEQUENCE</scope>
    <source>
        <strain evidence="12">LL118</strain>
    </source>
</reference>
<comment type="catalytic activity">
    <reaction evidence="8 9">
        <text>guanosine(26) in tRNA + 2 S-adenosyl-L-methionine = N(2)-dimethylguanosine(26) in tRNA + 2 S-adenosyl-L-homocysteine + 2 H(+)</text>
        <dbReference type="Rhea" id="RHEA:43140"/>
        <dbReference type="Rhea" id="RHEA-COMP:10359"/>
        <dbReference type="Rhea" id="RHEA-COMP:10360"/>
        <dbReference type="ChEBI" id="CHEBI:15378"/>
        <dbReference type="ChEBI" id="CHEBI:57856"/>
        <dbReference type="ChEBI" id="CHEBI:59789"/>
        <dbReference type="ChEBI" id="CHEBI:74269"/>
        <dbReference type="ChEBI" id="CHEBI:74513"/>
        <dbReference type="EC" id="2.1.1.216"/>
    </reaction>
</comment>
<dbReference type="NCBIfam" id="TIGR00308">
    <property type="entry name" value="TRM1"/>
    <property type="match status" value="1"/>
</dbReference>
<dbReference type="PROSITE" id="PS51626">
    <property type="entry name" value="SAM_MT_TRM1"/>
    <property type="match status" value="1"/>
</dbReference>
<dbReference type="InterPro" id="IPR029063">
    <property type="entry name" value="SAM-dependent_MTases_sf"/>
</dbReference>
<evidence type="ECO:0000256" key="7">
    <source>
        <dbReference type="ARBA" id="ARBA00039099"/>
    </source>
</evidence>
<keyword evidence="11" id="KW-0812">Transmembrane</keyword>
<comment type="caution">
    <text evidence="12">The sequence shown here is derived from an EMBL/GenBank/DDBJ whole genome shotgun (WGS) entry which is preliminary data.</text>
</comment>
<dbReference type="Proteomes" id="UP000717515">
    <property type="component" value="Unassembled WGS sequence"/>
</dbReference>
<keyword evidence="4 9" id="KW-0949">S-adenosyl-L-methionine</keyword>
<keyword evidence="3 9" id="KW-0808">Transferase</keyword>
<dbReference type="FunFam" id="3.30.56.70:FF:000001">
    <property type="entry name" value="tRNA (guanine(26)-N(2))-dimethyltransferase"/>
    <property type="match status" value="1"/>
</dbReference>
<evidence type="ECO:0000256" key="1">
    <source>
        <dbReference type="ARBA" id="ARBA00022555"/>
    </source>
</evidence>
<feature type="transmembrane region" description="Helical" evidence="11">
    <location>
        <begin position="15"/>
        <end position="40"/>
    </location>
</feature>